<keyword evidence="5" id="KW-0547">Nucleotide-binding</keyword>
<keyword evidence="4" id="KW-0808">Transferase</keyword>
<dbReference type="InterPro" id="IPR036890">
    <property type="entry name" value="HATPase_C_sf"/>
</dbReference>
<evidence type="ECO:0000256" key="3">
    <source>
        <dbReference type="ARBA" id="ARBA00022553"/>
    </source>
</evidence>
<gene>
    <name evidence="11" type="ORF">GCM10011578_009160</name>
</gene>
<feature type="transmembrane region" description="Helical" evidence="9">
    <location>
        <begin position="175"/>
        <end position="192"/>
    </location>
</feature>
<keyword evidence="9" id="KW-0472">Membrane</keyword>
<dbReference type="InterPro" id="IPR003594">
    <property type="entry name" value="HATPase_dom"/>
</dbReference>
<evidence type="ECO:0000256" key="4">
    <source>
        <dbReference type="ARBA" id="ARBA00022679"/>
    </source>
</evidence>
<keyword evidence="9" id="KW-0812">Transmembrane</keyword>
<dbReference type="EC" id="2.7.13.3" evidence="2"/>
<dbReference type="AlphaFoldDB" id="A0A917X8U8"/>
<name>A0A917X8U8_9ACTN</name>
<comment type="catalytic activity">
    <reaction evidence="1">
        <text>ATP + protein L-histidine = ADP + protein N-phospho-L-histidine.</text>
        <dbReference type="EC" id="2.7.13.3"/>
    </reaction>
</comment>
<feature type="domain" description="Histidine kinase/HSP90-like ATPase" evidence="10">
    <location>
        <begin position="352"/>
        <end position="443"/>
    </location>
</feature>
<evidence type="ECO:0000256" key="7">
    <source>
        <dbReference type="ARBA" id="ARBA00022840"/>
    </source>
</evidence>
<evidence type="ECO:0000256" key="2">
    <source>
        <dbReference type="ARBA" id="ARBA00012438"/>
    </source>
</evidence>
<feature type="transmembrane region" description="Helical" evidence="9">
    <location>
        <begin position="130"/>
        <end position="147"/>
    </location>
</feature>
<dbReference type="GO" id="GO:0000155">
    <property type="term" value="F:phosphorelay sensor kinase activity"/>
    <property type="evidence" value="ECO:0007669"/>
    <property type="project" value="InterPro"/>
</dbReference>
<dbReference type="EMBL" id="BMML01000002">
    <property type="protein sequence ID" value="GGM91374.1"/>
    <property type="molecule type" value="Genomic_DNA"/>
</dbReference>
<keyword evidence="12" id="KW-1185">Reference proteome</keyword>
<reference evidence="11" key="1">
    <citation type="journal article" date="2014" name="Int. J. Syst. Evol. Microbiol.">
        <title>Complete genome sequence of Corynebacterium casei LMG S-19264T (=DSM 44701T), isolated from a smear-ripened cheese.</title>
        <authorList>
            <consortium name="US DOE Joint Genome Institute (JGI-PGF)"/>
            <person name="Walter F."/>
            <person name="Albersmeier A."/>
            <person name="Kalinowski J."/>
            <person name="Ruckert C."/>
        </authorList>
    </citation>
    <scope>NUCLEOTIDE SEQUENCE</scope>
    <source>
        <strain evidence="11">CGMCC 4.7110</strain>
    </source>
</reference>
<keyword evidence="3" id="KW-0597">Phosphoprotein</keyword>
<protein>
    <recommendedName>
        <fullName evidence="2">histidine kinase</fullName>
        <ecNumber evidence="2">2.7.13.3</ecNumber>
    </recommendedName>
</protein>
<dbReference type="Pfam" id="PF02518">
    <property type="entry name" value="HATPase_c"/>
    <property type="match status" value="1"/>
</dbReference>
<evidence type="ECO:0000256" key="8">
    <source>
        <dbReference type="ARBA" id="ARBA00023012"/>
    </source>
</evidence>
<dbReference type="CDD" id="cd16917">
    <property type="entry name" value="HATPase_UhpB-NarQ-NarX-like"/>
    <property type="match status" value="1"/>
</dbReference>
<evidence type="ECO:0000256" key="9">
    <source>
        <dbReference type="SAM" id="Phobius"/>
    </source>
</evidence>
<evidence type="ECO:0000313" key="12">
    <source>
        <dbReference type="Proteomes" id="UP000653411"/>
    </source>
</evidence>
<dbReference type="GO" id="GO:0046983">
    <property type="term" value="F:protein dimerization activity"/>
    <property type="evidence" value="ECO:0007669"/>
    <property type="project" value="InterPro"/>
</dbReference>
<organism evidence="11 12">
    <name type="scientific">Streptomyces fuscichromogenes</name>
    <dbReference type="NCBI Taxonomy" id="1324013"/>
    <lineage>
        <taxon>Bacteria</taxon>
        <taxon>Bacillati</taxon>
        <taxon>Actinomycetota</taxon>
        <taxon>Actinomycetes</taxon>
        <taxon>Kitasatosporales</taxon>
        <taxon>Streptomycetaceae</taxon>
        <taxon>Streptomyces</taxon>
    </lineage>
</organism>
<dbReference type="Gene3D" id="1.20.5.1930">
    <property type="match status" value="1"/>
</dbReference>
<keyword evidence="6 11" id="KW-0418">Kinase</keyword>
<evidence type="ECO:0000256" key="5">
    <source>
        <dbReference type="ARBA" id="ARBA00022741"/>
    </source>
</evidence>
<proteinExistence type="predicted"/>
<dbReference type="InterPro" id="IPR050482">
    <property type="entry name" value="Sensor_HK_TwoCompSys"/>
</dbReference>
<keyword evidence="7" id="KW-0067">ATP-binding</keyword>
<dbReference type="SUPFAM" id="SSF55874">
    <property type="entry name" value="ATPase domain of HSP90 chaperone/DNA topoisomerase II/histidine kinase"/>
    <property type="match status" value="1"/>
</dbReference>
<dbReference type="Gene3D" id="3.30.565.10">
    <property type="entry name" value="Histidine kinase-like ATPase, C-terminal domain"/>
    <property type="match status" value="1"/>
</dbReference>
<sequence>MAPSGPPLAPHSALARFRVRGSGPGFAIGGAACIYSSEVTDTLQPTGPVSPRLAVALARARERREGRGRRMQPVLWGVMAAIAVQSLHASPAPGVRGRHLAVTLVLVGCLLPMAAVASNRWPLTGRPARCLVFCVLVDGFGFALGILQPGSMSTLPPSVVVLTAFLILERRAATVLAVVVMGCLTGAAAAGLDGGTDNFLHQVLFGVILAVVGIVVRQSIINEVAVTVLLAQLEDAREAETEAAALAERTRIAQDLHDVLAHTLSGLAVQLQAARRMARRDQASGDLRGLLDRAGELVKEGVADARRAVRALRGERVPSLERLPELVERYRVDLELDVTLSVIGPHRELRPDVGEALYRGVQEALTNTVRYARDAQATVTLVYEPRATVLTVEDRRTGPGPARSALVEGSGLGLTGMRERVTGAGGTLHAGPTADGWEVRMEIPA</sequence>
<dbReference type="Pfam" id="PF07730">
    <property type="entry name" value="HisKA_3"/>
    <property type="match status" value="1"/>
</dbReference>
<dbReference type="GO" id="GO:0016020">
    <property type="term" value="C:membrane"/>
    <property type="evidence" value="ECO:0007669"/>
    <property type="project" value="InterPro"/>
</dbReference>
<dbReference type="InterPro" id="IPR011712">
    <property type="entry name" value="Sig_transdc_His_kin_sub3_dim/P"/>
</dbReference>
<comment type="caution">
    <text evidence="11">The sequence shown here is derived from an EMBL/GenBank/DDBJ whole genome shotgun (WGS) entry which is preliminary data.</text>
</comment>
<dbReference type="GO" id="GO:0005524">
    <property type="term" value="F:ATP binding"/>
    <property type="evidence" value="ECO:0007669"/>
    <property type="project" value="UniProtKB-KW"/>
</dbReference>
<keyword evidence="8" id="KW-0902">Two-component regulatory system</keyword>
<feature type="transmembrane region" description="Helical" evidence="9">
    <location>
        <begin position="100"/>
        <end position="118"/>
    </location>
</feature>
<evidence type="ECO:0000256" key="1">
    <source>
        <dbReference type="ARBA" id="ARBA00000085"/>
    </source>
</evidence>
<evidence type="ECO:0000313" key="11">
    <source>
        <dbReference type="EMBL" id="GGM91374.1"/>
    </source>
</evidence>
<dbReference type="SMART" id="SM00387">
    <property type="entry name" value="HATPase_c"/>
    <property type="match status" value="1"/>
</dbReference>
<keyword evidence="9" id="KW-1133">Transmembrane helix</keyword>
<reference evidence="11" key="2">
    <citation type="submission" date="2020-09" db="EMBL/GenBank/DDBJ databases">
        <authorList>
            <person name="Sun Q."/>
            <person name="Zhou Y."/>
        </authorList>
    </citation>
    <scope>NUCLEOTIDE SEQUENCE</scope>
    <source>
        <strain evidence="11">CGMCC 4.7110</strain>
    </source>
</reference>
<evidence type="ECO:0000259" key="10">
    <source>
        <dbReference type="SMART" id="SM00387"/>
    </source>
</evidence>
<dbReference type="Proteomes" id="UP000653411">
    <property type="component" value="Unassembled WGS sequence"/>
</dbReference>
<accession>A0A917X8U8</accession>
<feature type="transmembrane region" description="Helical" evidence="9">
    <location>
        <begin position="198"/>
        <end position="216"/>
    </location>
</feature>
<dbReference type="PANTHER" id="PTHR24421:SF10">
    <property type="entry name" value="NITRATE_NITRITE SENSOR PROTEIN NARQ"/>
    <property type="match status" value="1"/>
</dbReference>
<dbReference type="PANTHER" id="PTHR24421">
    <property type="entry name" value="NITRATE/NITRITE SENSOR PROTEIN NARX-RELATED"/>
    <property type="match status" value="1"/>
</dbReference>
<evidence type="ECO:0000256" key="6">
    <source>
        <dbReference type="ARBA" id="ARBA00022777"/>
    </source>
</evidence>